<evidence type="ECO:0000259" key="6">
    <source>
        <dbReference type="Pfam" id="PF00151"/>
    </source>
</evidence>
<dbReference type="CDD" id="cd00707">
    <property type="entry name" value="Pancreat_lipase_like"/>
    <property type="match status" value="1"/>
</dbReference>
<keyword evidence="3" id="KW-0964">Secreted</keyword>
<evidence type="ECO:0000256" key="3">
    <source>
        <dbReference type="ARBA" id="ARBA00022525"/>
    </source>
</evidence>
<dbReference type="PANTHER" id="PTHR11610:SF37">
    <property type="entry name" value="GH01208P"/>
    <property type="match status" value="1"/>
</dbReference>
<evidence type="ECO:0000256" key="1">
    <source>
        <dbReference type="ARBA" id="ARBA00004613"/>
    </source>
</evidence>
<dbReference type="KEGG" id="tnl:113502114"/>
<dbReference type="AlphaFoldDB" id="A0A7E5WF27"/>
<evidence type="ECO:0000313" key="8">
    <source>
        <dbReference type="RefSeq" id="XP_026739295.1"/>
    </source>
</evidence>
<dbReference type="GeneID" id="113502114"/>
<dbReference type="InParanoid" id="A0A7E5WF27"/>
<dbReference type="Pfam" id="PF00151">
    <property type="entry name" value="Lipase"/>
    <property type="match status" value="1"/>
</dbReference>
<proteinExistence type="inferred from homology"/>
<evidence type="ECO:0000256" key="2">
    <source>
        <dbReference type="ARBA" id="ARBA00010701"/>
    </source>
</evidence>
<keyword evidence="7" id="KW-1185">Reference proteome</keyword>
<dbReference type="OrthoDB" id="199913at2759"/>
<evidence type="ECO:0000256" key="5">
    <source>
        <dbReference type="SAM" id="SignalP"/>
    </source>
</evidence>
<dbReference type="GO" id="GO:0016298">
    <property type="term" value="F:lipase activity"/>
    <property type="evidence" value="ECO:0007669"/>
    <property type="project" value="InterPro"/>
</dbReference>
<organism evidence="7 8">
    <name type="scientific">Trichoplusia ni</name>
    <name type="common">Cabbage looper</name>
    <dbReference type="NCBI Taxonomy" id="7111"/>
    <lineage>
        <taxon>Eukaryota</taxon>
        <taxon>Metazoa</taxon>
        <taxon>Ecdysozoa</taxon>
        <taxon>Arthropoda</taxon>
        <taxon>Hexapoda</taxon>
        <taxon>Insecta</taxon>
        <taxon>Pterygota</taxon>
        <taxon>Neoptera</taxon>
        <taxon>Endopterygota</taxon>
        <taxon>Lepidoptera</taxon>
        <taxon>Glossata</taxon>
        <taxon>Ditrysia</taxon>
        <taxon>Noctuoidea</taxon>
        <taxon>Noctuidae</taxon>
        <taxon>Plusiinae</taxon>
        <taxon>Trichoplusia</taxon>
    </lineage>
</organism>
<reference evidence="8" key="1">
    <citation type="submission" date="2025-08" db="UniProtKB">
        <authorList>
            <consortium name="RefSeq"/>
        </authorList>
    </citation>
    <scope>IDENTIFICATION</scope>
</reference>
<dbReference type="PRINTS" id="PR00821">
    <property type="entry name" value="TAGLIPASE"/>
</dbReference>
<dbReference type="GO" id="GO:0016042">
    <property type="term" value="P:lipid catabolic process"/>
    <property type="evidence" value="ECO:0007669"/>
    <property type="project" value="TreeGrafter"/>
</dbReference>
<dbReference type="InterPro" id="IPR013818">
    <property type="entry name" value="Lipase"/>
</dbReference>
<accession>A0A7E5WF27</accession>
<dbReference type="PROSITE" id="PS51257">
    <property type="entry name" value="PROKAR_LIPOPROTEIN"/>
    <property type="match status" value="1"/>
</dbReference>
<dbReference type="GO" id="GO:0017171">
    <property type="term" value="F:serine hydrolase activity"/>
    <property type="evidence" value="ECO:0007669"/>
    <property type="project" value="TreeGrafter"/>
</dbReference>
<dbReference type="PANTHER" id="PTHR11610">
    <property type="entry name" value="LIPASE"/>
    <property type="match status" value="1"/>
</dbReference>
<dbReference type="RefSeq" id="XP_026739295.1">
    <property type="nucleotide sequence ID" value="XM_026883494.1"/>
</dbReference>
<dbReference type="SUPFAM" id="SSF53474">
    <property type="entry name" value="alpha/beta-Hydrolases"/>
    <property type="match status" value="1"/>
</dbReference>
<keyword evidence="5" id="KW-0732">Signal</keyword>
<sequence>MKFLTVFVLIVTLSCEGQRPPALPLSPISFQQIARGFTNLPGRPPTVDNIIIRHYSTNLTSPRSYRIRNAKALLTGPDFDVNRPTVLYAHGYVELLSDESIQTVMSAYLRRGDHNALLLDWSNIAFGNYLVIAKTLPKAGEQIGKILRKLVKRGLPAENLHLVGHSMGSHFVAYAARYLSSKGIQVPRITGLDPAYPGFYPPLVAPPMAASDARFVDVIHTDGGGFGTPTATAHVDFWPNGGQAKQPGCLSATIPLTSEDFCSHWRSWAFWAESLTSDVFLARRCSDYDAFLRGQCQQEPLVLMGFKASPDLRGNYYLRTGAKPPYGLGSRGAE</sequence>
<name>A0A7E5WF27_TRINI</name>
<evidence type="ECO:0000256" key="4">
    <source>
        <dbReference type="RuleBase" id="RU004262"/>
    </source>
</evidence>
<dbReference type="InterPro" id="IPR000734">
    <property type="entry name" value="TAG_lipase"/>
</dbReference>
<dbReference type="Proteomes" id="UP000322000">
    <property type="component" value="Chromosome 16"/>
</dbReference>
<gene>
    <name evidence="8" type="primary">LOC113502114</name>
</gene>
<protein>
    <submittedName>
        <fullName evidence="8">Pancreatic triacylglycerol lipase-like</fullName>
    </submittedName>
</protein>
<feature type="domain" description="Lipase" evidence="6">
    <location>
        <begin position="66"/>
        <end position="326"/>
    </location>
</feature>
<evidence type="ECO:0000313" key="7">
    <source>
        <dbReference type="Proteomes" id="UP000322000"/>
    </source>
</evidence>
<dbReference type="Gene3D" id="3.40.50.1820">
    <property type="entry name" value="alpha/beta hydrolase"/>
    <property type="match status" value="1"/>
</dbReference>
<comment type="subcellular location">
    <subcellularLocation>
        <location evidence="1">Secreted</location>
    </subcellularLocation>
</comment>
<dbReference type="InterPro" id="IPR029058">
    <property type="entry name" value="AB_hydrolase_fold"/>
</dbReference>
<dbReference type="GO" id="GO:0005615">
    <property type="term" value="C:extracellular space"/>
    <property type="evidence" value="ECO:0007669"/>
    <property type="project" value="TreeGrafter"/>
</dbReference>
<feature type="chain" id="PRO_5028988924" evidence="5">
    <location>
        <begin position="18"/>
        <end position="334"/>
    </location>
</feature>
<feature type="signal peptide" evidence="5">
    <location>
        <begin position="1"/>
        <end position="17"/>
    </location>
</feature>
<dbReference type="InterPro" id="IPR033906">
    <property type="entry name" value="Lipase_N"/>
</dbReference>
<comment type="similarity">
    <text evidence="2 4">Belongs to the AB hydrolase superfamily. Lipase family.</text>
</comment>